<protein>
    <recommendedName>
        <fullName evidence="3">Glycosyl hydrolase family 43</fullName>
    </recommendedName>
</protein>
<dbReference type="EMBL" id="AP027731">
    <property type="protein sequence ID" value="BDZ44714.1"/>
    <property type="molecule type" value="Genomic_DNA"/>
</dbReference>
<proteinExistence type="predicted"/>
<keyword evidence="2" id="KW-1185">Reference proteome</keyword>
<gene>
    <name evidence="1" type="ORF">GCM10025866_06230</name>
</gene>
<name>A0ABN6XIM6_9MICO</name>
<dbReference type="Gene3D" id="2.115.10.20">
    <property type="entry name" value="Glycosyl hydrolase domain, family 43"/>
    <property type="match status" value="1"/>
</dbReference>
<dbReference type="RefSeq" id="WP_286278132.1">
    <property type="nucleotide sequence ID" value="NZ_AP027731.1"/>
</dbReference>
<evidence type="ECO:0000313" key="2">
    <source>
        <dbReference type="Proteomes" id="UP001321498"/>
    </source>
</evidence>
<dbReference type="InterPro" id="IPR023296">
    <property type="entry name" value="Glyco_hydro_beta-prop_sf"/>
</dbReference>
<dbReference type="PANTHER" id="PTHR43301:SF3">
    <property type="entry name" value="ARABINAN ENDO-1,5-ALPHA-L-ARABINOSIDASE A-RELATED"/>
    <property type="match status" value="1"/>
</dbReference>
<dbReference type="PANTHER" id="PTHR43301">
    <property type="entry name" value="ARABINAN ENDO-1,5-ALPHA-L-ARABINOSIDASE"/>
    <property type="match status" value="1"/>
</dbReference>
<evidence type="ECO:0008006" key="3">
    <source>
        <dbReference type="Google" id="ProtNLM"/>
    </source>
</evidence>
<evidence type="ECO:0000313" key="1">
    <source>
        <dbReference type="EMBL" id="BDZ44714.1"/>
    </source>
</evidence>
<dbReference type="InterPro" id="IPR050727">
    <property type="entry name" value="GH43_arabinanases"/>
</dbReference>
<organism evidence="1 2">
    <name type="scientific">Naasia aerilata</name>
    <dbReference type="NCBI Taxonomy" id="1162966"/>
    <lineage>
        <taxon>Bacteria</taxon>
        <taxon>Bacillati</taxon>
        <taxon>Actinomycetota</taxon>
        <taxon>Actinomycetes</taxon>
        <taxon>Micrococcales</taxon>
        <taxon>Microbacteriaceae</taxon>
        <taxon>Naasia</taxon>
    </lineage>
</organism>
<dbReference type="SUPFAM" id="SSF75005">
    <property type="entry name" value="Arabinanase/levansucrase/invertase"/>
    <property type="match status" value="1"/>
</dbReference>
<dbReference type="CDD" id="cd08983">
    <property type="entry name" value="GH43_Bt3655-like"/>
    <property type="match status" value="1"/>
</dbReference>
<accession>A0ABN6XIM6</accession>
<reference evidence="2" key="1">
    <citation type="journal article" date="2019" name="Int. J. Syst. Evol. Microbiol.">
        <title>The Global Catalogue of Microorganisms (GCM) 10K type strain sequencing project: providing services to taxonomists for standard genome sequencing and annotation.</title>
        <authorList>
            <consortium name="The Broad Institute Genomics Platform"/>
            <consortium name="The Broad Institute Genome Sequencing Center for Infectious Disease"/>
            <person name="Wu L."/>
            <person name="Ma J."/>
        </authorList>
    </citation>
    <scope>NUCLEOTIDE SEQUENCE [LARGE SCALE GENOMIC DNA]</scope>
    <source>
        <strain evidence="2">NBRC 108725</strain>
    </source>
</reference>
<sequence length="328" mass="36918">MSEDREEFGYLLAHFREEPDGYAERVFFSLSAGDSPLRWIPLWEGLPVLTSDIGTTGVRDPALVRGDDGRFHVLATDLRIYGGDGRGWDEWRRHGSRSLIVWASDDLISWSGPRAVTVAPEAAGMAWAPEVTRDAETGEHIVFWSSTLFGAEDAGHRGESYSRILFSRTRDFESFSPAETLIDAGRDIIDTAIVQHEGRVYRFSKHEERGAESWGIYQEVGDGLFATDFRLLARRIGEEVHPDVEAPIVVEAPDGSGWYLFLDRYGSAQGYMVLRTASLESGRWEPVPESEVDIRPATKHGTVLRLHRDEWERLSRFGPSGLGEPEHR</sequence>
<dbReference type="Proteomes" id="UP001321498">
    <property type="component" value="Chromosome"/>
</dbReference>